<sequence length="154" mass="16882">MAERVLTAEVLLRATVTPEQERFLAELLDEAGYPPLVRRTRAHREPVDLTWIALVALPLQAFLSGLGTEVLGSAYRGIKRFVRGGSDGPEPALPAPMVLQDTVSGIRVVLDAGLPPEAFEKLLRLDLSAYRSGPVHYDVARARWRSVQDEAAQA</sequence>
<evidence type="ECO:0000313" key="1">
    <source>
        <dbReference type="EMBL" id="MBO0512957.1"/>
    </source>
</evidence>
<protein>
    <submittedName>
        <fullName evidence="1">Uncharacterized protein</fullName>
    </submittedName>
</protein>
<evidence type="ECO:0000313" key="2">
    <source>
        <dbReference type="Proteomes" id="UP000664167"/>
    </source>
</evidence>
<keyword evidence="2" id="KW-1185">Reference proteome</keyword>
<comment type="caution">
    <text evidence="1">The sequence shown here is derived from an EMBL/GenBank/DDBJ whole genome shotgun (WGS) entry which is preliminary data.</text>
</comment>
<dbReference type="EMBL" id="JAFLRJ010000127">
    <property type="protein sequence ID" value="MBO0512957.1"/>
    <property type="molecule type" value="Genomic_DNA"/>
</dbReference>
<dbReference type="AlphaFoldDB" id="A0A939JHS9"/>
<reference evidence="1" key="1">
    <citation type="submission" date="2021-03" db="EMBL/GenBank/DDBJ databases">
        <title>Streptomyces poriferae sp. nov., a novel marine sponge-derived Actinobacteria species with anti-MRSA activity.</title>
        <authorList>
            <person name="Sandoval-Powers M."/>
            <person name="Kralova S."/>
            <person name="Nguyen G.-S."/>
            <person name="Fawwal D."/>
            <person name="Degnes K."/>
            <person name="Klinkenberg G."/>
            <person name="Sletta H."/>
            <person name="Wentzel A."/>
            <person name="Liles M.R."/>
        </authorList>
    </citation>
    <scope>NUCLEOTIDE SEQUENCE</scope>
    <source>
        <strain evidence="1">DSM 41794</strain>
    </source>
</reference>
<name>A0A939JHS9_9ACTN</name>
<dbReference type="Proteomes" id="UP000664167">
    <property type="component" value="Unassembled WGS sequence"/>
</dbReference>
<dbReference type="RefSeq" id="WP_206962386.1">
    <property type="nucleotide sequence ID" value="NZ_BAAAJJ010000007.1"/>
</dbReference>
<organism evidence="1 2">
    <name type="scientific">Streptomyces beijiangensis</name>
    <dbReference type="NCBI Taxonomy" id="163361"/>
    <lineage>
        <taxon>Bacteria</taxon>
        <taxon>Bacillati</taxon>
        <taxon>Actinomycetota</taxon>
        <taxon>Actinomycetes</taxon>
        <taxon>Kitasatosporales</taxon>
        <taxon>Streptomycetaceae</taxon>
        <taxon>Streptomyces</taxon>
    </lineage>
</organism>
<gene>
    <name evidence="1" type="ORF">J0695_14220</name>
</gene>
<proteinExistence type="predicted"/>
<accession>A0A939JHS9</accession>